<keyword evidence="1" id="KW-1133">Transmembrane helix</keyword>
<sequence>MVTVALMAVDVLAVAAGNVCIYSLAVLTHTSLTAWSLLTLLVFLTGLVAFIRIPIRGSHRVRANYTAAAKAARDARVFGIPGGVRSAAARFGAGKVEAGAQGEESTAALLELLLGIPGTAVFHGLQFPGSPDADVDHAVSHGNTVFLLDSKLLRWGTYEWRSMGDRDLIVRSDGYGAPRSNAMHVAAAGYRYLLGPDVEVIPVVMIHGRNTSVGPFSISKHGVHMATAEQAMERIGDTFAFALEFWQDNPSVRAALASKLKTFGGAEQSPT</sequence>
<accession>A0A0B2ACR0</accession>
<protein>
    <recommendedName>
        <fullName evidence="2">NERD domain-containing protein</fullName>
    </recommendedName>
</protein>
<dbReference type="InterPro" id="IPR011528">
    <property type="entry name" value="NERD"/>
</dbReference>
<gene>
    <name evidence="3" type="ORF">LK10_17830</name>
</gene>
<keyword evidence="4" id="KW-1185">Reference proteome</keyword>
<organism evidence="3 4">
    <name type="scientific">Sinomonas humi</name>
    <dbReference type="NCBI Taxonomy" id="1338436"/>
    <lineage>
        <taxon>Bacteria</taxon>
        <taxon>Bacillati</taxon>
        <taxon>Actinomycetota</taxon>
        <taxon>Actinomycetes</taxon>
        <taxon>Micrococcales</taxon>
        <taxon>Micrococcaceae</taxon>
        <taxon>Sinomonas</taxon>
    </lineage>
</organism>
<evidence type="ECO:0000256" key="1">
    <source>
        <dbReference type="SAM" id="Phobius"/>
    </source>
</evidence>
<evidence type="ECO:0000313" key="3">
    <source>
        <dbReference type="EMBL" id="KHL01021.1"/>
    </source>
</evidence>
<dbReference type="Proteomes" id="UP000030982">
    <property type="component" value="Unassembled WGS sequence"/>
</dbReference>
<keyword evidence="1" id="KW-0812">Transmembrane</keyword>
<dbReference type="Pfam" id="PF08378">
    <property type="entry name" value="NERD"/>
    <property type="match status" value="1"/>
</dbReference>
<keyword evidence="1" id="KW-0472">Membrane</keyword>
<feature type="transmembrane region" description="Helical" evidence="1">
    <location>
        <begin position="32"/>
        <end position="53"/>
    </location>
</feature>
<comment type="caution">
    <text evidence="3">The sequence shown here is derived from an EMBL/GenBank/DDBJ whole genome shotgun (WGS) entry which is preliminary data.</text>
</comment>
<evidence type="ECO:0000259" key="2">
    <source>
        <dbReference type="Pfam" id="PF08378"/>
    </source>
</evidence>
<feature type="domain" description="NERD" evidence="2">
    <location>
        <begin position="98"/>
        <end position="206"/>
    </location>
</feature>
<dbReference type="EMBL" id="JTDL01000145">
    <property type="protein sequence ID" value="KHL01021.1"/>
    <property type="molecule type" value="Genomic_DNA"/>
</dbReference>
<evidence type="ECO:0000313" key="4">
    <source>
        <dbReference type="Proteomes" id="UP000030982"/>
    </source>
</evidence>
<dbReference type="AlphaFoldDB" id="A0A0B2ACR0"/>
<proteinExistence type="predicted"/>
<reference evidence="3 4" key="1">
    <citation type="submission" date="2014-09" db="EMBL/GenBank/DDBJ databases">
        <title>Genome sequence of Sinomonas sp. MUSC 117.</title>
        <authorList>
            <person name="Lee L.-H."/>
        </authorList>
    </citation>
    <scope>NUCLEOTIDE SEQUENCE [LARGE SCALE GENOMIC DNA]</scope>
    <source>
        <strain evidence="3 4">MUSC 117</strain>
    </source>
</reference>
<name>A0A0B2ACR0_9MICC</name>
<dbReference type="STRING" id="1338436.LK10_17830"/>